<dbReference type="AlphaFoldDB" id="A0A8X6MNT9"/>
<reference evidence="2" key="1">
    <citation type="submission" date="2020-08" db="EMBL/GenBank/DDBJ databases">
        <title>Multicomponent nature underlies the extraordinary mechanical properties of spider dragline silk.</title>
        <authorList>
            <person name="Kono N."/>
            <person name="Nakamura H."/>
            <person name="Mori M."/>
            <person name="Yoshida Y."/>
            <person name="Ohtoshi R."/>
            <person name="Malay A.D."/>
            <person name="Moran D.A.P."/>
            <person name="Tomita M."/>
            <person name="Numata K."/>
            <person name="Arakawa K."/>
        </authorList>
    </citation>
    <scope>NUCLEOTIDE SEQUENCE</scope>
</reference>
<protein>
    <submittedName>
        <fullName evidence="2">Uncharacterized protein</fullName>
    </submittedName>
</protein>
<evidence type="ECO:0000313" key="2">
    <source>
        <dbReference type="EMBL" id="GFS70157.1"/>
    </source>
</evidence>
<dbReference type="EMBL" id="BMAW01049335">
    <property type="protein sequence ID" value="GFS70157.1"/>
    <property type="molecule type" value="Genomic_DNA"/>
</dbReference>
<comment type="caution">
    <text evidence="2">The sequence shown here is derived from an EMBL/GenBank/DDBJ whole genome shotgun (WGS) entry which is preliminary data.</text>
</comment>
<feature type="chain" id="PRO_5036470701" evidence="1">
    <location>
        <begin position="19"/>
        <end position="117"/>
    </location>
</feature>
<gene>
    <name evidence="2" type="ORF">NPIL_234441</name>
</gene>
<name>A0A8X6MNT9_NEPPI</name>
<feature type="signal peptide" evidence="1">
    <location>
        <begin position="1"/>
        <end position="18"/>
    </location>
</feature>
<proteinExistence type="predicted"/>
<keyword evidence="3" id="KW-1185">Reference proteome</keyword>
<evidence type="ECO:0000313" key="3">
    <source>
        <dbReference type="Proteomes" id="UP000887013"/>
    </source>
</evidence>
<keyword evidence="1" id="KW-0732">Signal</keyword>
<dbReference type="Proteomes" id="UP000887013">
    <property type="component" value="Unassembled WGS sequence"/>
</dbReference>
<organism evidence="2 3">
    <name type="scientific">Nephila pilipes</name>
    <name type="common">Giant wood spider</name>
    <name type="synonym">Nephila maculata</name>
    <dbReference type="NCBI Taxonomy" id="299642"/>
    <lineage>
        <taxon>Eukaryota</taxon>
        <taxon>Metazoa</taxon>
        <taxon>Ecdysozoa</taxon>
        <taxon>Arthropoda</taxon>
        <taxon>Chelicerata</taxon>
        <taxon>Arachnida</taxon>
        <taxon>Araneae</taxon>
        <taxon>Araneomorphae</taxon>
        <taxon>Entelegynae</taxon>
        <taxon>Araneoidea</taxon>
        <taxon>Nephilidae</taxon>
        <taxon>Nephila</taxon>
    </lineage>
</organism>
<evidence type="ECO:0000256" key="1">
    <source>
        <dbReference type="SAM" id="SignalP"/>
    </source>
</evidence>
<sequence length="117" mass="13082">MEANILLSSFILLPHVASEIFFYCLDDGKCPICKYSRIHLKRNRPTHLLPPEYGANRLGGGVLYEISEATAFNPVHAFLLMFWSYSGLLGDERCGEFLYMGSLEVKNSADYGTKALG</sequence>
<accession>A0A8X6MNT9</accession>